<dbReference type="InterPro" id="IPR015590">
    <property type="entry name" value="Aldehyde_DH_dom"/>
</dbReference>
<dbReference type="InterPro" id="IPR016161">
    <property type="entry name" value="Ald_DH/histidinol_DH"/>
</dbReference>
<evidence type="ECO:0000256" key="2">
    <source>
        <dbReference type="ARBA" id="ARBA00005176"/>
    </source>
</evidence>
<feature type="transmembrane region" description="Helical" evidence="15">
    <location>
        <begin position="326"/>
        <end position="350"/>
    </location>
</feature>
<dbReference type="VEuPathDB" id="FungiDB:ASPVEDRAFT_48319"/>
<dbReference type="InterPro" id="IPR016163">
    <property type="entry name" value="Ald_DH_C"/>
</dbReference>
<sequence length="991" mass="107061">MTSYEEKQMQDRTQAESSGIFDSPESDTATLSWDDHRDPENPYNWPLSRKWTLTGLAAFATFVSMMNGTIITVAHFEITELFHVSDASFPHSYWPVTTWASGGACSALFILPLTEDFGTRPVFLITYILFLCFLIPQALAQNFATLVVTRFFAGCCVAILANTAAAVAGNVWNTEWSRSIPVSLYILGYMGGSSMGPVMGAAIYQSLSWRWISYMQLIYFGALFPIYYFLFHETRSDAILASRARALRKNGKGDPAGQAAGPSSHHLSLQQLIVSSTRPVVLFCTEPVLFVSTLWSAFTVGTLFLFTQSVEQVFMELYDYTVSQTGFVQASIVIGECIGFLLCFVSRRLYFASASRNTEVPGTPIPEARLYMAVLGGVFGIAGGMFTYAWTSYTFIPWIAPTISLGMVGAGSVLVVAGVSDYVVDAYSQYAGSGIGAVATGENLFSAFLPLATMSMYTNLGFQWASTLLAFISLFLALVPTLMFFYGKEVRARSPFMNGLMKDADPSLFVEKSFIDGQWVAAKSGKTFNVYNPATEELIGTAPEANTEDVNAAIQAAAKAFPTWRAQSGRQRGRILRSFFDQIIANKEDIGKIITAENGKAKGDAEGEALFSSSFFEWFSEEAPRIYGDVIPHSNPTHRTQVIKEPIGVCGLITPWNFPMAMGARKVAAALAAGCTVVMKSDGLTPFSSNVLAVLAERAGVPKGVINVVTALENTPALGLALCESDTVKKISFTGSTRVGKLLMSQSSSTLKKLSLELGGNAPFIVFDDADIETAVAAAIASKFKVTGQTCVCANRFFVQEGIYDKFSKRLVEEVKKCQVGNGSSAGVTHGPLTNGVDKTQEHIQDAVSKKATVLLGGNKLPSVGKNFHELTILGDVNDSMKVASEETFGPLAALSKFKTEDEVVRRANSVEVGLASYLITSDLGKAHRVSERLEFGMVAINTGVISDSAAPFGGVKHSGMGREGSKYGIEDYISIKMIVTGGINTVYANL</sequence>
<feature type="compositionally biased region" description="Basic and acidic residues" evidence="14">
    <location>
        <begin position="1"/>
        <end position="14"/>
    </location>
</feature>
<dbReference type="InterPro" id="IPR029510">
    <property type="entry name" value="Ald_DH_CS_GLU"/>
</dbReference>
<feature type="transmembrane region" description="Helical" evidence="15">
    <location>
        <begin position="396"/>
        <end position="419"/>
    </location>
</feature>
<dbReference type="Gene3D" id="1.20.1250.20">
    <property type="entry name" value="MFS general substrate transporter like domains"/>
    <property type="match status" value="1"/>
</dbReference>
<feature type="transmembrane region" description="Helical" evidence="15">
    <location>
        <begin position="151"/>
        <end position="172"/>
    </location>
</feature>
<evidence type="ECO:0000313" key="18">
    <source>
        <dbReference type="Proteomes" id="UP000184073"/>
    </source>
</evidence>
<dbReference type="InterPro" id="IPR036259">
    <property type="entry name" value="MFS_trans_sf"/>
</dbReference>
<protein>
    <recommendedName>
        <fullName evidence="11">succinate-semialdehyde dehydrogenase [NAD(P)(+)]</fullName>
        <ecNumber evidence="11">1.2.1.16</ecNumber>
    </recommendedName>
</protein>
<comment type="subcellular location">
    <subcellularLocation>
        <location evidence="1">Cell membrane</location>
        <topology evidence="1">Multi-pass membrane protein</topology>
    </subcellularLocation>
</comment>
<dbReference type="PROSITE" id="PS50850">
    <property type="entry name" value="MFS"/>
    <property type="match status" value="1"/>
</dbReference>
<evidence type="ECO:0000256" key="15">
    <source>
        <dbReference type="SAM" id="Phobius"/>
    </source>
</evidence>
<keyword evidence="7 13" id="KW-0560">Oxidoreductase</keyword>
<evidence type="ECO:0000256" key="9">
    <source>
        <dbReference type="ARBA" id="ARBA00050387"/>
    </source>
</evidence>
<feature type="transmembrane region" description="Helical" evidence="15">
    <location>
        <begin position="211"/>
        <end position="230"/>
    </location>
</feature>
<dbReference type="FunFam" id="3.40.605.10:FF:000005">
    <property type="entry name" value="Succinate-semialdehyde dehydrogenase I"/>
    <property type="match status" value="1"/>
</dbReference>
<dbReference type="Gene3D" id="3.40.309.10">
    <property type="entry name" value="Aldehyde Dehydrogenase, Chain A, domain 2"/>
    <property type="match status" value="1"/>
</dbReference>
<dbReference type="Proteomes" id="UP000184073">
    <property type="component" value="Unassembled WGS sequence"/>
</dbReference>
<evidence type="ECO:0000256" key="12">
    <source>
        <dbReference type="PROSITE-ProRule" id="PRU10007"/>
    </source>
</evidence>
<dbReference type="SUPFAM" id="SSF53720">
    <property type="entry name" value="ALDH-like"/>
    <property type="match status" value="1"/>
</dbReference>
<feature type="transmembrane region" description="Helical" evidence="15">
    <location>
        <begin position="280"/>
        <end position="306"/>
    </location>
</feature>
<evidence type="ECO:0000313" key="17">
    <source>
        <dbReference type="EMBL" id="OJI96043.1"/>
    </source>
</evidence>
<keyword evidence="5 15" id="KW-0812">Transmembrane</keyword>
<organism evidence="17 18">
    <name type="scientific">Aspergillus versicolor CBS 583.65</name>
    <dbReference type="NCBI Taxonomy" id="1036611"/>
    <lineage>
        <taxon>Eukaryota</taxon>
        <taxon>Fungi</taxon>
        <taxon>Dikarya</taxon>
        <taxon>Ascomycota</taxon>
        <taxon>Pezizomycotina</taxon>
        <taxon>Eurotiomycetes</taxon>
        <taxon>Eurotiomycetidae</taxon>
        <taxon>Eurotiales</taxon>
        <taxon>Aspergillaceae</taxon>
        <taxon>Aspergillus</taxon>
        <taxon>Aspergillus subgen. Nidulantes</taxon>
    </lineage>
</organism>
<proteinExistence type="inferred from homology"/>
<dbReference type="InterPro" id="IPR050740">
    <property type="entry name" value="Aldehyde_DH_Superfamily"/>
</dbReference>
<dbReference type="GeneID" id="63729500"/>
<evidence type="ECO:0000256" key="5">
    <source>
        <dbReference type="ARBA" id="ARBA00022692"/>
    </source>
</evidence>
<dbReference type="FunFam" id="3.40.309.10:FF:000004">
    <property type="entry name" value="Succinate-semialdehyde dehydrogenase I"/>
    <property type="match status" value="1"/>
</dbReference>
<evidence type="ECO:0000256" key="7">
    <source>
        <dbReference type="ARBA" id="ARBA00023002"/>
    </source>
</evidence>
<dbReference type="GO" id="GO:0005737">
    <property type="term" value="C:cytoplasm"/>
    <property type="evidence" value="ECO:0007669"/>
    <property type="project" value="TreeGrafter"/>
</dbReference>
<dbReference type="AlphaFoldDB" id="A0A1L9P3R0"/>
<comment type="catalytic activity">
    <reaction evidence="10">
        <text>succinate semialdehyde + NAD(+) + H2O = succinate + NADH + 2 H(+)</text>
        <dbReference type="Rhea" id="RHEA:13217"/>
        <dbReference type="ChEBI" id="CHEBI:15377"/>
        <dbReference type="ChEBI" id="CHEBI:15378"/>
        <dbReference type="ChEBI" id="CHEBI:30031"/>
        <dbReference type="ChEBI" id="CHEBI:57540"/>
        <dbReference type="ChEBI" id="CHEBI:57706"/>
        <dbReference type="ChEBI" id="CHEBI:57945"/>
        <dbReference type="EC" id="1.2.1.16"/>
    </reaction>
</comment>
<dbReference type="InterPro" id="IPR020846">
    <property type="entry name" value="MFS_dom"/>
</dbReference>
<feature type="transmembrane region" description="Helical" evidence="15">
    <location>
        <begin position="96"/>
        <end position="114"/>
    </location>
</feature>
<keyword evidence="8 15" id="KW-0472">Membrane</keyword>
<dbReference type="GO" id="GO:0022857">
    <property type="term" value="F:transmembrane transporter activity"/>
    <property type="evidence" value="ECO:0007669"/>
    <property type="project" value="InterPro"/>
</dbReference>
<dbReference type="PROSITE" id="PS00687">
    <property type="entry name" value="ALDEHYDE_DEHYDR_GLU"/>
    <property type="match status" value="1"/>
</dbReference>
<dbReference type="STRING" id="1036611.A0A1L9P3R0"/>
<accession>A0A1L9P3R0</accession>
<name>A0A1L9P3R0_ASPVE</name>
<evidence type="ECO:0000256" key="11">
    <source>
        <dbReference type="ARBA" id="ARBA00067047"/>
    </source>
</evidence>
<feature type="region of interest" description="Disordered" evidence="14">
    <location>
        <begin position="1"/>
        <end position="37"/>
    </location>
</feature>
<feature type="transmembrane region" description="Helical" evidence="15">
    <location>
        <begin position="53"/>
        <end position="76"/>
    </location>
</feature>
<comment type="pathway">
    <text evidence="2">Amino-acid degradation; 4-aminobutanoate degradation.</text>
</comment>
<evidence type="ECO:0000256" key="13">
    <source>
        <dbReference type="RuleBase" id="RU003345"/>
    </source>
</evidence>
<dbReference type="SUPFAM" id="SSF103473">
    <property type="entry name" value="MFS general substrate transporter"/>
    <property type="match status" value="1"/>
</dbReference>
<dbReference type="Gene3D" id="3.40.605.10">
    <property type="entry name" value="Aldehyde Dehydrogenase, Chain A, domain 1"/>
    <property type="match status" value="1"/>
</dbReference>
<dbReference type="InterPro" id="IPR016162">
    <property type="entry name" value="Ald_DH_N"/>
</dbReference>
<comment type="catalytic activity">
    <reaction evidence="9">
        <text>succinate semialdehyde + NADP(+) + H2O = succinate + NADPH + 2 H(+)</text>
        <dbReference type="Rhea" id="RHEA:13213"/>
        <dbReference type="ChEBI" id="CHEBI:15377"/>
        <dbReference type="ChEBI" id="CHEBI:15378"/>
        <dbReference type="ChEBI" id="CHEBI:30031"/>
        <dbReference type="ChEBI" id="CHEBI:57706"/>
        <dbReference type="ChEBI" id="CHEBI:57783"/>
        <dbReference type="ChEBI" id="CHEBI:58349"/>
        <dbReference type="EC" id="1.2.1.16"/>
    </reaction>
</comment>
<keyword evidence="18" id="KW-1185">Reference proteome</keyword>
<feature type="transmembrane region" description="Helical" evidence="15">
    <location>
        <begin position="370"/>
        <end position="390"/>
    </location>
</feature>
<evidence type="ECO:0000259" key="16">
    <source>
        <dbReference type="PROSITE" id="PS50850"/>
    </source>
</evidence>
<dbReference type="FunFam" id="1.20.1250.20:FF:000082">
    <property type="entry name" value="MFS multidrug transporter, putative"/>
    <property type="match status" value="1"/>
</dbReference>
<feature type="domain" description="Major facilitator superfamily (MFS) profile" evidence="16">
    <location>
        <begin position="53"/>
        <end position="491"/>
    </location>
</feature>
<dbReference type="CDD" id="cd07103">
    <property type="entry name" value="ALDH_F5_SSADH_GabD"/>
    <property type="match status" value="1"/>
</dbReference>
<gene>
    <name evidence="17" type="ORF">ASPVEDRAFT_48319</name>
</gene>
<evidence type="ECO:0000256" key="10">
    <source>
        <dbReference type="ARBA" id="ARBA00052698"/>
    </source>
</evidence>
<dbReference type="PANTHER" id="PTHR43353">
    <property type="entry name" value="SUCCINATE-SEMIALDEHYDE DEHYDROGENASE, MITOCHONDRIAL"/>
    <property type="match status" value="1"/>
</dbReference>
<dbReference type="EC" id="1.2.1.16" evidence="11"/>
<feature type="transmembrane region" description="Helical" evidence="15">
    <location>
        <begin position="121"/>
        <end position="139"/>
    </location>
</feature>
<dbReference type="OrthoDB" id="5403280at2759"/>
<feature type="transmembrane region" description="Helical" evidence="15">
    <location>
        <begin position="464"/>
        <end position="487"/>
    </location>
</feature>
<dbReference type="GO" id="GO:0005886">
    <property type="term" value="C:plasma membrane"/>
    <property type="evidence" value="ECO:0007669"/>
    <property type="project" value="UniProtKB-SubCell"/>
</dbReference>
<evidence type="ECO:0000256" key="3">
    <source>
        <dbReference type="ARBA" id="ARBA00008335"/>
    </source>
</evidence>
<dbReference type="GO" id="GO:0009450">
    <property type="term" value="P:gamma-aminobutyric acid catabolic process"/>
    <property type="evidence" value="ECO:0007669"/>
    <property type="project" value="TreeGrafter"/>
</dbReference>
<evidence type="ECO:0000256" key="14">
    <source>
        <dbReference type="SAM" id="MobiDB-lite"/>
    </source>
</evidence>
<feature type="transmembrane region" description="Helical" evidence="15">
    <location>
        <begin position="184"/>
        <end position="205"/>
    </location>
</feature>
<dbReference type="GO" id="GO:0004777">
    <property type="term" value="F:succinate-semialdehyde dehydrogenase (NAD+) activity"/>
    <property type="evidence" value="ECO:0007669"/>
    <property type="project" value="TreeGrafter"/>
</dbReference>
<feature type="active site" evidence="12">
    <location>
        <position position="757"/>
    </location>
</feature>
<comment type="similarity">
    <text evidence="4 13">Belongs to the aldehyde dehydrogenase family.</text>
</comment>
<reference evidence="18" key="1">
    <citation type="journal article" date="2017" name="Genome Biol.">
        <title>Comparative genomics reveals high biological diversity and specific adaptations in the industrially and medically important fungal genus Aspergillus.</title>
        <authorList>
            <person name="de Vries R.P."/>
            <person name="Riley R."/>
            <person name="Wiebenga A."/>
            <person name="Aguilar-Osorio G."/>
            <person name="Amillis S."/>
            <person name="Uchima C.A."/>
            <person name="Anderluh G."/>
            <person name="Asadollahi M."/>
            <person name="Askin M."/>
            <person name="Barry K."/>
            <person name="Battaglia E."/>
            <person name="Bayram O."/>
            <person name="Benocci T."/>
            <person name="Braus-Stromeyer S.A."/>
            <person name="Caldana C."/>
            <person name="Canovas D."/>
            <person name="Cerqueira G.C."/>
            <person name="Chen F."/>
            <person name="Chen W."/>
            <person name="Choi C."/>
            <person name="Clum A."/>
            <person name="Dos Santos R.A."/>
            <person name="Damasio A.R."/>
            <person name="Diallinas G."/>
            <person name="Emri T."/>
            <person name="Fekete E."/>
            <person name="Flipphi M."/>
            <person name="Freyberg S."/>
            <person name="Gallo A."/>
            <person name="Gournas C."/>
            <person name="Habgood R."/>
            <person name="Hainaut M."/>
            <person name="Harispe M.L."/>
            <person name="Henrissat B."/>
            <person name="Hilden K.S."/>
            <person name="Hope R."/>
            <person name="Hossain A."/>
            <person name="Karabika E."/>
            <person name="Karaffa L."/>
            <person name="Karanyi Z."/>
            <person name="Krasevec N."/>
            <person name="Kuo A."/>
            <person name="Kusch H."/>
            <person name="LaButti K."/>
            <person name="Lagendijk E.L."/>
            <person name="Lapidus A."/>
            <person name="Levasseur A."/>
            <person name="Lindquist E."/>
            <person name="Lipzen A."/>
            <person name="Logrieco A.F."/>
            <person name="MacCabe A."/>
            <person name="Maekelae M.R."/>
            <person name="Malavazi I."/>
            <person name="Melin P."/>
            <person name="Meyer V."/>
            <person name="Mielnichuk N."/>
            <person name="Miskei M."/>
            <person name="Molnar A.P."/>
            <person name="Mule G."/>
            <person name="Ngan C.Y."/>
            <person name="Orejas M."/>
            <person name="Orosz E."/>
            <person name="Ouedraogo J.P."/>
            <person name="Overkamp K.M."/>
            <person name="Park H.-S."/>
            <person name="Perrone G."/>
            <person name="Piumi F."/>
            <person name="Punt P.J."/>
            <person name="Ram A.F."/>
            <person name="Ramon A."/>
            <person name="Rauscher S."/>
            <person name="Record E."/>
            <person name="Riano-Pachon D.M."/>
            <person name="Robert V."/>
            <person name="Roehrig J."/>
            <person name="Ruller R."/>
            <person name="Salamov A."/>
            <person name="Salih N.S."/>
            <person name="Samson R.A."/>
            <person name="Sandor E."/>
            <person name="Sanguinetti M."/>
            <person name="Schuetze T."/>
            <person name="Sepcic K."/>
            <person name="Shelest E."/>
            <person name="Sherlock G."/>
            <person name="Sophianopoulou V."/>
            <person name="Squina F.M."/>
            <person name="Sun H."/>
            <person name="Susca A."/>
            <person name="Todd R.B."/>
            <person name="Tsang A."/>
            <person name="Unkles S.E."/>
            <person name="van de Wiele N."/>
            <person name="van Rossen-Uffink D."/>
            <person name="Oliveira J.V."/>
            <person name="Vesth T.C."/>
            <person name="Visser J."/>
            <person name="Yu J.-H."/>
            <person name="Zhou M."/>
            <person name="Andersen M.R."/>
            <person name="Archer D.B."/>
            <person name="Baker S.E."/>
            <person name="Benoit I."/>
            <person name="Brakhage A.A."/>
            <person name="Braus G.H."/>
            <person name="Fischer R."/>
            <person name="Frisvad J.C."/>
            <person name="Goldman G.H."/>
            <person name="Houbraken J."/>
            <person name="Oakley B."/>
            <person name="Pocsi I."/>
            <person name="Scazzocchio C."/>
            <person name="Seiboth B."/>
            <person name="vanKuyk P.A."/>
            <person name="Wortman J."/>
            <person name="Dyer P.S."/>
            <person name="Grigoriev I.V."/>
        </authorList>
    </citation>
    <scope>NUCLEOTIDE SEQUENCE [LARGE SCALE GENOMIC DNA]</scope>
    <source>
        <strain evidence="18">CBS 583.65</strain>
    </source>
</reference>
<evidence type="ECO:0000256" key="8">
    <source>
        <dbReference type="ARBA" id="ARBA00023136"/>
    </source>
</evidence>
<comment type="similarity">
    <text evidence="3">Belongs to the major facilitator superfamily.</text>
</comment>
<dbReference type="EMBL" id="KV878125">
    <property type="protein sequence ID" value="OJI96043.1"/>
    <property type="molecule type" value="Genomic_DNA"/>
</dbReference>
<evidence type="ECO:0000256" key="4">
    <source>
        <dbReference type="ARBA" id="ARBA00009986"/>
    </source>
</evidence>
<evidence type="ECO:0000256" key="1">
    <source>
        <dbReference type="ARBA" id="ARBA00004651"/>
    </source>
</evidence>
<dbReference type="Pfam" id="PF00171">
    <property type="entry name" value="Aldedh"/>
    <property type="match status" value="1"/>
</dbReference>
<dbReference type="Pfam" id="PF07690">
    <property type="entry name" value="MFS_1"/>
    <property type="match status" value="1"/>
</dbReference>
<evidence type="ECO:0000256" key="6">
    <source>
        <dbReference type="ARBA" id="ARBA00022989"/>
    </source>
</evidence>
<dbReference type="PANTHER" id="PTHR43353:SF11">
    <property type="entry name" value="SUCCINATE SEMIALDEHYDE DEHYDROGENASE (EUROFUNG)"/>
    <property type="match status" value="1"/>
</dbReference>
<dbReference type="InterPro" id="IPR011701">
    <property type="entry name" value="MFS"/>
</dbReference>
<keyword evidence="6 15" id="KW-1133">Transmembrane helix</keyword>
<dbReference type="RefSeq" id="XP_040661806.1">
    <property type="nucleotide sequence ID" value="XM_040813989.1"/>
</dbReference>